<reference evidence="9" key="1">
    <citation type="journal article" date="2020" name="Front. Microbiol.">
        <title>Phenotypic and Genetic Characterization of the Cheese Ripening Yeast Geotrichum candidum.</title>
        <authorList>
            <person name="Perkins V."/>
            <person name="Vignola S."/>
            <person name="Lessard M.H."/>
            <person name="Plante P.L."/>
            <person name="Corbeil J."/>
            <person name="Dugat-Bony E."/>
            <person name="Frenette M."/>
            <person name="Labrie S."/>
        </authorList>
    </citation>
    <scope>NUCLEOTIDE SEQUENCE</scope>
    <source>
        <strain evidence="9">LMA-70</strain>
    </source>
</reference>
<name>A0A9P5KVW9_GEOCN</name>
<dbReference type="InterPro" id="IPR036390">
    <property type="entry name" value="WH_DNA-bd_sf"/>
</dbReference>
<comment type="caution">
    <text evidence="5">Lacks conserved residue(s) required for the propagation of feature annotation.</text>
</comment>
<evidence type="ECO:0000256" key="2">
    <source>
        <dbReference type="ARBA" id="ARBA00005643"/>
    </source>
</evidence>
<dbReference type="InterPro" id="IPR036388">
    <property type="entry name" value="WH-like_DNA-bd_sf"/>
</dbReference>
<dbReference type="InterPro" id="IPR008207">
    <property type="entry name" value="Sig_transdc_His_kin_Hpt_dom"/>
</dbReference>
<feature type="region of interest" description="Disordered" evidence="6">
    <location>
        <begin position="1021"/>
        <end position="1040"/>
    </location>
</feature>
<dbReference type="InterPro" id="IPR036641">
    <property type="entry name" value="HPT_dom_sf"/>
</dbReference>
<organism evidence="9 10">
    <name type="scientific">Geotrichum candidum</name>
    <name type="common">Oospora lactis</name>
    <name type="synonym">Dipodascus geotrichum</name>
    <dbReference type="NCBI Taxonomy" id="1173061"/>
    <lineage>
        <taxon>Eukaryota</taxon>
        <taxon>Fungi</taxon>
        <taxon>Dikarya</taxon>
        <taxon>Ascomycota</taxon>
        <taxon>Saccharomycotina</taxon>
        <taxon>Dipodascomycetes</taxon>
        <taxon>Dipodascales</taxon>
        <taxon>Dipodascaceae</taxon>
        <taxon>Geotrichum</taxon>
    </lineage>
</organism>
<proteinExistence type="inferred from homology"/>
<feature type="compositionally biased region" description="Low complexity" evidence="6">
    <location>
        <begin position="1262"/>
        <end position="1272"/>
    </location>
</feature>
<feature type="compositionally biased region" description="Low complexity" evidence="6">
    <location>
        <begin position="1204"/>
        <end position="1221"/>
    </location>
</feature>
<evidence type="ECO:0000259" key="7">
    <source>
        <dbReference type="PROSITE" id="PS50186"/>
    </source>
</evidence>
<dbReference type="Pfam" id="PF12257">
    <property type="entry name" value="IML1"/>
    <property type="match status" value="1"/>
</dbReference>
<protein>
    <recommendedName>
        <fullName evidence="3">Vacuolar membrane-associated protein IML1</fullName>
    </recommendedName>
    <alternativeName>
        <fullName evidence="4">Vacuolar membrane-associated protein iml1</fullName>
    </alternativeName>
</protein>
<evidence type="ECO:0000256" key="4">
    <source>
        <dbReference type="ARBA" id="ARBA00021881"/>
    </source>
</evidence>
<evidence type="ECO:0000256" key="3">
    <source>
        <dbReference type="ARBA" id="ARBA00018529"/>
    </source>
</evidence>
<comment type="subcellular location">
    <subcellularLocation>
        <location evidence="1">Vacuole membrane</location>
        <topology evidence="1">Peripheral membrane protein</topology>
    </subcellularLocation>
</comment>
<feature type="region of interest" description="Disordered" evidence="6">
    <location>
        <begin position="1190"/>
        <end position="1224"/>
    </location>
</feature>
<dbReference type="GO" id="GO:0005096">
    <property type="term" value="F:GTPase activator activity"/>
    <property type="evidence" value="ECO:0007669"/>
    <property type="project" value="InterPro"/>
</dbReference>
<dbReference type="InterPro" id="IPR000591">
    <property type="entry name" value="DEP_dom"/>
</dbReference>
<evidence type="ECO:0000313" key="10">
    <source>
        <dbReference type="Proteomes" id="UP000750522"/>
    </source>
</evidence>
<feature type="region of interest" description="Disordered" evidence="6">
    <location>
        <begin position="1262"/>
        <end position="1284"/>
    </location>
</feature>
<dbReference type="GO" id="GO:0005774">
    <property type="term" value="C:vacuolar membrane"/>
    <property type="evidence" value="ECO:0007669"/>
    <property type="project" value="UniProtKB-SubCell"/>
</dbReference>
<dbReference type="Proteomes" id="UP000750522">
    <property type="component" value="Unassembled WGS sequence"/>
</dbReference>
<gene>
    <name evidence="9" type="ORF">DV451_001256</name>
</gene>
<reference evidence="9" key="2">
    <citation type="submission" date="2020-01" db="EMBL/GenBank/DDBJ databases">
        <authorList>
            <person name="Perkins V."/>
            <person name="Lessard M.-H."/>
            <person name="Dugat-Bony E."/>
            <person name="Frenette M."/>
            <person name="Labrie S."/>
        </authorList>
    </citation>
    <scope>NUCLEOTIDE SEQUENCE</scope>
    <source>
        <strain evidence="9">LMA-70</strain>
    </source>
</reference>
<feature type="domain" description="DEP" evidence="7">
    <location>
        <begin position="810"/>
        <end position="885"/>
    </location>
</feature>
<dbReference type="PANTHER" id="PTHR13179:SF8">
    <property type="entry name" value="GATOR COMPLEX PROTEIN DEPDC5"/>
    <property type="match status" value="1"/>
</dbReference>
<dbReference type="PANTHER" id="PTHR13179">
    <property type="entry name" value="DEP DOMAIN CONTAINING PROTEIN 5"/>
    <property type="match status" value="1"/>
</dbReference>
<dbReference type="Pfam" id="PF00610">
    <property type="entry name" value="DEP"/>
    <property type="match status" value="1"/>
</dbReference>
<feature type="compositionally biased region" description="Polar residues" evidence="6">
    <location>
        <begin position="1273"/>
        <end position="1284"/>
    </location>
</feature>
<dbReference type="InterPro" id="IPR027244">
    <property type="entry name" value="IML1"/>
</dbReference>
<evidence type="ECO:0000256" key="5">
    <source>
        <dbReference type="PROSITE-ProRule" id="PRU00110"/>
    </source>
</evidence>
<accession>A0A9P5KVW9</accession>
<feature type="compositionally biased region" description="Low complexity" evidence="6">
    <location>
        <begin position="1"/>
        <end position="17"/>
    </location>
</feature>
<evidence type="ECO:0000259" key="8">
    <source>
        <dbReference type="PROSITE" id="PS50894"/>
    </source>
</evidence>
<dbReference type="GO" id="GO:0010508">
    <property type="term" value="P:positive regulation of autophagy"/>
    <property type="evidence" value="ECO:0007669"/>
    <property type="project" value="TreeGrafter"/>
</dbReference>
<feature type="compositionally biased region" description="Low complexity" evidence="6">
    <location>
        <begin position="1026"/>
        <end position="1040"/>
    </location>
</feature>
<sequence length="1284" mass="144347">MKLSTPVVLPVSPTVEPDTGSDADLKDLRPPYQSSDSFGDPVLKKGIIKPTYNIKHFYLPPSTSPFEDTLTPLVSDSSSGSYFNVKSPIAPPVSSIYPDPISNAYTTPILSAYAEPSQTVLTVIQPEAILEEQILAAAHSQDPEPIETTKIIQKSLLDEKYIDWAVFSQILEMDEDEMAHEFSRNLLRNYFDQAHQTFQNIESALAESDAAKLVQLALLLQGSSAALGFTSVTVLCEAISALGAEARVDEIPSKVQADAIELHFKDAYLNRADMWRISSRLNGQCVYQKQRIEYCDVVRASIKEISMRGHKVSSAYIGAQTRIVYRSESSRMVWFIQMSAEMWHFEETGQVIFHKMINSLLPNLFKRWSDTGAHHVVTIVLFTSIDVSKNGQVLGHGEVPTETKDYFRVVVDQVHTSQWNEIMERLRYEFFNFDKEVLLDEDGKIQGKLLPAVKGNLLQAISIATSLASKKFVDRDLRRTGVQTVIITPCAGLFDVNYDLLYQTSLKLQTIEIGVDLLCIGKPPLHVTPLFRYKDKKGLVKHCVPTWLDISYWEASLNVDGRQWIPRCKIYELQMMGMMEDNMSPFSIEPLPITLLAECSDSLMMQYDDAVFSYAESPKKTNKKLEPTLNYSKPKPSISDPKVLKEVTAVPIFIAPTSDTESQPGSPELRALSSESRNSILKNILKDVLENNSPSTSHTLEPVKSDSHHWPFAAKTSTSVEETRLEGLKRFLSMLYKNRYFTPKERNQVSTKSINTDAAVPEIVYYTGSIENFLEKQLEPQETNNIGHITERFTKDTATLSVLAQEMQTPKTGLIVSDIRWHWKMYKHCFQGSNLVSWLLRNFEDISTEEEAEDYGNELMRQGLFVHAENRHPFRNGHYMYRFTAPYRHTIATATTVADSGSTKQIPVGTTLPKVKLSKAINYNLDTSHPPKSTRPENLIVHVDLIHNPKNGFHVRFEWLNCTPKLIDETINNIAKLVDRYGLRLYQVPIGEIGLLEGYNPFVSLVHVPILHRLLQRAPESHPLVTDNNPDDNSSTNNKSTVSLVEDEEMLFREYVTRKNPKYLHKFILRRLGYILDTEPVSPELKAKLDISYSWGKPSYRNVQYLHNSGLGLVQVIATKARANTGVGSNKGRSGKPAAKLSPKIRVAENDTNWAVTDCLLQDYEFIYMPNFLVASKAGFFFSGTQRTPNNPYHLARQPPPSRGNPAAAAASGDNSTANGSQEKISPESLLQELRDVCSQREQLMVLVQEARRAWRRTYATGGADGTDVTVTPSSISGLSTPTG</sequence>
<dbReference type="Gene3D" id="1.10.10.10">
    <property type="entry name" value="Winged helix-like DNA-binding domain superfamily/Winged helix DNA-binding domain"/>
    <property type="match status" value="1"/>
</dbReference>
<dbReference type="SMART" id="SM00049">
    <property type="entry name" value="DEP"/>
    <property type="match status" value="1"/>
</dbReference>
<dbReference type="PROSITE" id="PS50186">
    <property type="entry name" value="DEP"/>
    <property type="match status" value="1"/>
</dbReference>
<evidence type="ECO:0000313" key="9">
    <source>
        <dbReference type="EMBL" id="KAF5103775.1"/>
    </source>
</evidence>
<dbReference type="InterPro" id="IPR048255">
    <property type="entry name" value="IML1_N"/>
</dbReference>
<dbReference type="GO" id="GO:1990130">
    <property type="term" value="C:GATOR1 complex"/>
    <property type="evidence" value="ECO:0007669"/>
    <property type="project" value="TreeGrafter"/>
</dbReference>
<comment type="caution">
    <text evidence="9">The sequence shown here is derived from an EMBL/GenBank/DDBJ whole genome shotgun (WGS) entry which is preliminary data.</text>
</comment>
<dbReference type="GO" id="GO:1904262">
    <property type="term" value="P:negative regulation of TORC1 signaling"/>
    <property type="evidence" value="ECO:0007669"/>
    <property type="project" value="TreeGrafter"/>
</dbReference>
<dbReference type="SUPFAM" id="SSF47226">
    <property type="entry name" value="Histidine-containing phosphotransfer domain, HPT domain"/>
    <property type="match status" value="1"/>
</dbReference>
<dbReference type="EMBL" id="QQZK01000018">
    <property type="protein sequence ID" value="KAF5103775.1"/>
    <property type="molecule type" value="Genomic_DNA"/>
</dbReference>
<dbReference type="Gene3D" id="1.20.120.160">
    <property type="entry name" value="HPT domain"/>
    <property type="match status" value="1"/>
</dbReference>
<evidence type="ECO:0000256" key="6">
    <source>
        <dbReference type="SAM" id="MobiDB-lite"/>
    </source>
</evidence>
<dbReference type="CDD" id="cd04449">
    <property type="entry name" value="DEP_DEPDC5-like"/>
    <property type="match status" value="1"/>
</dbReference>
<dbReference type="GO" id="GO:0000160">
    <property type="term" value="P:phosphorelay signal transduction system"/>
    <property type="evidence" value="ECO:0007669"/>
    <property type="project" value="InterPro"/>
</dbReference>
<feature type="domain" description="HPt" evidence="8">
    <location>
        <begin position="179"/>
        <end position="277"/>
    </location>
</feature>
<dbReference type="SUPFAM" id="SSF46785">
    <property type="entry name" value="Winged helix' DNA-binding domain"/>
    <property type="match status" value="1"/>
</dbReference>
<evidence type="ECO:0000256" key="1">
    <source>
        <dbReference type="ARBA" id="ARBA00004148"/>
    </source>
</evidence>
<dbReference type="PROSITE" id="PS50894">
    <property type="entry name" value="HPT"/>
    <property type="match status" value="1"/>
</dbReference>
<comment type="similarity">
    <text evidence="2">Belongs to the IML1 family.</text>
</comment>
<feature type="region of interest" description="Disordered" evidence="6">
    <location>
        <begin position="1"/>
        <end position="34"/>
    </location>
</feature>